<keyword evidence="2" id="KW-1185">Reference proteome</keyword>
<proteinExistence type="predicted"/>
<sequence length="56" mass="6705">MNLKQIKIECLNRNITMTELAKKLNISRVWLYNRIQKQDEETLIKIKNIFDSAVIK</sequence>
<protein>
    <submittedName>
        <fullName evidence="1">HTH domain-containing protein</fullName>
    </submittedName>
</protein>
<evidence type="ECO:0000313" key="2">
    <source>
        <dbReference type="Proteomes" id="UP000240258"/>
    </source>
</evidence>
<dbReference type="Proteomes" id="UP000240258">
    <property type="component" value="Chromosome"/>
</dbReference>
<accession>A0ABM6TW24</accession>
<evidence type="ECO:0000313" key="1">
    <source>
        <dbReference type="EMBL" id="AVQ18782.1"/>
    </source>
</evidence>
<gene>
    <name evidence="1" type="ORF">C4N19_06625</name>
</gene>
<name>A0ABM6TW24_FUSMR</name>
<reference evidence="2" key="1">
    <citation type="journal article" date="2018" name="MSphere">
        <title>Fusobacterium Genomics Using MinION and Illumina Sequencing Enables Genome Completion and Correction.</title>
        <authorList>
            <person name="Todd S.M."/>
            <person name="Settlage R.E."/>
            <person name="Lahmers K.K."/>
            <person name="Slade D.J."/>
        </authorList>
    </citation>
    <scope>NUCLEOTIDE SEQUENCE [LARGE SCALE GENOMIC DNA]</scope>
    <source>
        <strain evidence="2">ATCC 9817</strain>
    </source>
</reference>
<organism evidence="1 2">
    <name type="scientific">Fusobacterium mortiferum ATCC 9817</name>
    <dbReference type="NCBI Taxonomy" id="469616"/>
    <lineage>
        <taxon>Bacteria</taxon>
        <taxon>Fusobacteriati</taxon>
        <taxon>Fusobacteriota</taxon>
        <taxon>Fusobacteriia</taxon>
        <taxon>Fusobacteriales</taxon>
        <taxon>Fusobacteriaceae</taxon>
        <taxon>Fusobacterium</taxon>
    </lineage>
</organism>
<dbReference type="EMBL" id="CP028102">
    <property type="protein sequence ID" value="AVQ18782.1"/>
    <property type="molecule type" value="Genomic_DNA"/>
</dbReference>
<dbReference type="RefSeq" id="WP_005884296.1">
    <property type="nucleotide sequence ID" value="NZ_CP028102.1"/>
</dbReference>
<dbReference type="GeneID" id="62763193"/>